<evidence type="ECO:0000259" key="5">
    <source>
        <dbReference type="PROSITE" id="PS50949"/>
    </source>
</evidence>
<organism evidence="6 7">
    <name type="scientific">Azospirillum himalayense</name>
    <dbReference type="NCBI Taxonomy" id="654847"/>
    <lineage>
        <taxon>Bacteria</taxon>
        <taxon>Pseudomonadati</taxon>
        <taxon>Pseudomonadota</taxon>
        <taxon>Alphaproteobacteria</taxon>
        <taxon>Rhodospirillales</taxon>
        <taxon>Azospirillaceae</taxon>
        <taxon>Azospirillum</taxon>
    </lineage>
</organism>
<dbReference type="PANTHER" id="PTHR43537:SF50">
    <property type="entry name" value="TRANSCRIPTIONAL REGULATORY PROTEIN"/>
    <property type="match status" value="1"/>
</dbReference>
<dbReference type="Pfam" id="PF07729">
    <property type="entry name" value="FCD"/>
    <property type="match status" value="1"/>
</dbReference>
<dbReference type="PROSITE" id="PS50949">
    <property type="entry name" value="HTH_GNTR"/>
    <property type="match status" value="1"/>
</dbReference>
<dbReference type="InterPro" id="IPR011711">
    <property type="entry name" value="GntR_C"/>
</dbReference>
<keyword evidence="7" id="KW-1185">Reference proteome</keyword>
<evidence type="ECO:0000313" key="7">
    <source>
        <dbReference type="Proteomes" id="UP001596166"/>
    </source>
</evidence>
<dbReference type="Gene3D" id="1.20.120.530">
    <property type="entry name" value="GntR ligand-binding domain-like"/>
    <property type="match status" value="1"/>
</dbReference>
<comment type="caution">
    <text evidence="6">The sequence shown here is derived from an EMBL/GenBank/DDBJ whole genome shotgun (WGS) entry which is preliminary data.</text>
</comment>
<evidence type="ECO:0000256" key="3">
    <source>
        <dbReference type="ARBA" id="ARBA00023163"/>
    </source>
</evidence>
<dbReference type="Proteomes" id="UP001596166">
    <property type="component" value="Unassembled WGS sequence"/>
</dbReference>
<reference evidence="7" key="1">
    <citation type="journal article" date="2019" name="Int. J. Syst. Evol. Microbiol.">
        <title>The Global Catalogue of Microorganisms (GCM) 10K type strain sequencing project: providing services to taxonomists for standard genome sequencing and annotation.</title>
        <authorList>
            <consortium name="The Broad Institute Genomics Platform"/>
            <consortium name="The Broad Institute Genome Sequencing Center for Infectious Disease"/>
            <person name="Wu L."/>
            <person name="Ma J."/>
        </authorList>
    </citation>
    <scope>NUCLEOTIDE SEQUENCE [LARGE SCALE GENOMIC DNA]</scope>
    <source>
        <strain evidence="7">CCUG 58760</strain>
    </source>
</reference>
<dbReference type="Pfam" id="PF00392">
    <property type="entry name" value="GntR"/>
    <property type="match status" value="1"/>
</dbReference>
<keyword evidence="3" id="KW-0804">Transcription</keyword>
<evidence type="ECO:0000256" key="1">
    <source>
        <dbReference type="ARBA" id="ARBA00023015"/>
    </source>
</evidence>
<dbReference type="PANTHER" id="PTHR43537">
    <property type="entry name" value="TRANSCRIPTIONAL REGULATOR, GNTR FAMILY"/>
    <property type="match status" value="1"/>
</dbReference>
<dbReference type="SUPFAM" id="SSF48008">
    <property type="entry name" value="GntR ligand-binding domain-like"/>
    <property type="match status" value="1"/>
</dbReference>
<dbReference type="EMBL" id="JBHSLC010000001">
    <property type="protein sequence ID" value="MFC5353444.1"/>
    <property type="molecule type" value="Genomic_DNA"/>
</dbReference>
<feature type="region of interest" description="Disordered" evidence="4">
    <location>
        <begin position="227"/>
        <end position="248"/>
    </location>
</feature>
<dbReference type="SUPFAM" id="SSF46785">
    <property type="entry name" value="Winged helix' DNA-binding domain"/>
    <property type="match status" value="1"/>
</dbReference>
<dbReference type="SMART" id="SM00895">
    <property type="entry name" value="FCD"/>
    <property type="match status" value="1"/>
</dbReference>
<keyword evidence="2" id="KW-0238">DNA-binding</keyword>
<gene>
    <name evidence="6" type="ORF">ACFPMG_00365</name>
</gene>
<proteinExistence type="predicted"/>
<evidence type="ECO:0000256" key="2">
    <source>
        <dbReference type="ARBA" id="ARBA00023125"/>
    </source>
</evidence>
<sequence>MDRIKTMKAPARPIRRATLHHSAVEELRAMILDGELPPGVRVPEVQLCEQLGISRTPLREALRVLSSEGLVELRPHRGAIVAPVDPGEIGAIFEVMDALERLAGTLACRNGSDAEFAKLDRMHDQLVTQHEAGERAAYFLTNRQIHTQIVAMARNPALEATYAGFAAKILRARSLANYDTGRWQESVDEHEGFMTAFRRRDAEEAGALLADHSRRTAVAVIQALRQPPVQEGGQEGGAVTDAEPMDVE</sequence>
<accession>A0ABW0FY58</accession>
<keyword evidence="1" id="KW-0805">Transcription regulation</keyword>
<protein>
    <submittedName>
        <fullName evidence="6">GntR family transcriptional regulator</fullName>
    </submittedName>
</protein>
<dbReference type="InterPro" id="IPR036390">
    <property type="entry name" value="WH_DNA-bd_sf"/>
</dbReference>
<dbReference type="SMART" id="SM00345">
    <property type="entry name" value="HTH_GNTR"/>
    <property type="match status" value="1"/>
</dbReference>
<name>A0ABW0FY58_9PROT</name>
<dbReference type="InterPro" id="IPR008920">
    <property type="entry name" value="TF_FadR/GntR_C"/>
</dbReference>
<dbReference type="InterPro" id="IPR036388">
    <property type="entry name" value="WH-like_DNA-bd_sf"/>
</dbReference>
<dbReference type="CDD" id="cd07377">
    <property type="entry name" value="WHTH_GntR"/>
    <property type="match status" value="1"/>
</dbReference>
<dbReference type="RefSeq" id="WP_376993275.1">
    <property type="nucleotide sequence ID" value="NZ_JBHSLC010000001.1"/>
</dbReference>
<evidence type="ECO:0000256" key="4">
    <source>
        <dbReference type="SAM" id="MobiDB-lite"/>
    </source>
</evidence>
<dbReference type="Gene3D" id="1.10.10.10">
    <property type="entry name" value="Winged helix-like DNA-binding domain superfamily/Winged helix DNA-binding domain"/>
    <property type="match status" value="1"/>
</dbReference>
<feature type="domain" description="HTH gntR-type" evidence="5">
    <location>
        <begin position="17"/>
        <end position="84"/>
    </location>
</feature>
<dbReference type="PRINTS" id="PR00035">
    <property type="entry name" value="HTHGNTR"/>
</dbReference>
<evidence type="ECO:0000313" key="6">
    <source>
        <dbReference type="EMBL" id="MFC5353444.1"/>
    </source>
</evidence>
<dbReference type="InterPro" id="IPR000524">
    <property type="entry name" value="Tscrpt_reg_HTH_GntR"/>
</dbReference>